<keyword evidence="2" id="KW-1185">Reference proteome</keyword>
<proteinExistence type="predicted"/>
<dbReference type="EMBL" id="JAQOSO010000007">
    <property type="protein sequence ID" value="MDJ1172857.1"/>
    <property type="molecule type" value="Genomic_DNA"/>
</dbReference>
<sequence length="71" mass="8345">MGFTSFNPTYGWFIWVIHCQYDRQILTRPKSPTSDRKLLLQHTGENWNIANLSGRLLIDDVLDYNEYIPGD</sequence>
<comment type="caution">
    <text evidence="1">The sequence shown here is derived from an EMBL/GenBank/DDBJ whole genome shotgun (WGS) entry which is preliminary data.</text>
</comment>
<reference evidence="1 2" key="1">
    <citation type="submission" date="2023-01" db="EMBL/GenBank/DDBJ databases">
        <title>Novel diversity within Roseofilum (Cyanobacteria; Desertifilaceae) from marine benthic mats with descriptions of four novel species.</title>
        <authorList>
            <person name="Wang Y."/>
            <person name="Berthold D.E."/>
            <person name="Hu J."/>
            <person name="Lefler F.W."/>
            <person name="Laughinghouse H.D. IV."/>
        </authorList>
    </citation>
    <scope>NUCLEOTIDE SEQUENCE [LARGE SCALE GENOMIC DNA]</scope>
    <source>
        <strain evidence="1 2">BLCC-M114</strain>
    </source>
</reference>
<dbReference type="Proteomes" id="UP001235849">
    <property type="component" value="Unassembled WGS sequence"/>
</dbReference>
<accession>A0ABT7B113</accession>
<gene>
    <name evidence="1" type="ORF">PMG25_01985</name>
</gene>
<evidence type="ECO:0000313" key="2">
    <source>
        <dbReference type="Proteomes" id="UP001235849"/>
    </source>
</evidence>
<protein>
    <submittedName>
        <fullName evidence="1">Uncharacterized protein</fullName>
    </submittedName>
</protein>
<evidence type="ECO:0000313" key="1">
    <source>
        <dbReference type="EMBL" id="MDJ1172857.1"/>
    </source>
</evidence>
<name>A0ABT7B113_9CYAN</name>
<organism evidence="1 2">
    <name type="scientific">Roseofilum capinflatum BLCC-M114</name>
    <dbReference type="NCBI Taxonomy" id="3022440"/>
    <lineage>
        <taxon>Bacteria</taxon>
        <taxon>Bacillati</taxon>
        <taxon>Cyanobacteriota</taxon>
        <taxon>Cyanophyceae</taxon>
        <taxon>Desertifilales</taxon>
        <taxon>Desertifilaceae</taxon>
        <taxon>Roseofilum</taxon>
        <taxon>Roseofilum capinflatum</taxon>
    </lineage>
</organism>